<accession>A0A1D1YES6</accession>
<dbReference type="PROSITE" id="PS51752">
    <property type="entry name" value="JACALIN_LECTIN"/>
    <property type="match status" value="1"/>
</dbReference>
<proteinExistence type="predicted"/>
<keyword evidence="1" id="KW-0430">Lectin</keyword>
<dbReference type="EMBL" id="GDJX01014815">
    <property type="protein sequence ID" value="JAT53121.1"/>
    <property type="molecule type" value="Transcribed_RNA"/>
</dbReference>
<sequence length="206" mass="22428">MSLIQNGEILVKMGARGEVAGRCDDWDEVCFGSVRQILVTHGDAVNSIQITYDLNGTLVLSHRRGGDGDKLDCVNLEPWESFTAISGHYGSVDDSGATVVIRSLSFTTNRATYGPFGQEEGTAFTFKFQSGVSFGGFHGRSSADYLRAIGIYVMTRARHHFKPEPGRYSSLPAFCAAAEDSRRQALGLWDVDGCCRCDGNGNKRLT</sequence>
<gene>
    <name evidence="3" type="primary">LECA_7</name>
    <name evidence="3" type="ORF">g.98884</name>
</gene>
<evidence type="ECO:0000259" key="2">
    <source>
        <dbReference type="PROSITE" id="PS51752"/>
    </source>
</evidence>
<dbReference type="SMART" id="SM00915">
    <property type="entry name" value="Jacalin"/>
    <property type="match status" value="1"/>
</dbReference>
<dbReference type="GO" id="GO:0030246">
    <property type="term" value="F:carbohydrate binding"/>
    <property type="evidence" value="ECO:0007669"/>
    <property type="project" value="UniProtKB-KW"/>
</dbReference>
<dbReference type="SUPFAM" id="SSF51101">
    <property type="entry name" value="Mannose-binding lectins"/>
    <property type="match status" value="1"/>
</dbReference>
<evidence type="ECO:0000256" key="1">
    <source>
        <dbReference type="ARBA" id="ARBA00022734"/>
    </source>
</evidence>
<dbReference type="InterPro" id="IPR001229">
    <property type="entry name" value="Jacalin-like_lectin_dom"/>
</dbReference>
<protein>
    <submittedName>
        <fullName evidence="3">Agglutinin</fullName>
    </submittedName>
</protein>
<dbReference type="AlphaFoldDB" id="A0A1D1YES6"/>
<dbReference type="PANTHER" id="PTHR47293">
    <property type="entry name" value="JACALIN-RELATED LECTIN 3"/>
    <property type="match status" value="1"/>
</dbReference>
<feature type="domain" description="Jacalin-type lectin" evidence="2">
    <location>
        <begin position="10"/>
        <end position="155"/>
    </location>
</feature>
<dbReference type="InterPro" id="IPR036404">
    <property type="entry name" value="Jacalin-like_lectin_dom_sf"/>
</dbReference>
<dbReference type="Pfam" id="PF01419">
    <property type="entry name" value="Jacalin"/>
    <property type="match status" value="1"/>
</dbReference>
<dbReference type="Gene3D" id="2.100.10.30">
    <property type="entry name" value="Jacalin-like lectin domain"/>
    <property type="match status" value="1"/>
</dbReference>
<dbReference type="CDD" id="cd09612">
    <property type="entry name" value="Jacalin"/>
    <property type="match status" value="1"/>
</dbReference>
<organism evidence="3">
    <name type="scientific">Anthurium amnicola</name>
    <dbReference type="NCBI Taxonomy" id="1678845"/>
    <lineage>
        <taxon>Eukaryota</taxon>
        <taxon>Viridiplantae</taxon>
        <taxon>Streptophyta</taxon>
        <taxon>Embryophyta</taxon>
        <taxon>Tracheophyta</taxon>
        <taxon>Spermatophyta</taxon>
        <taxon>Magnoliopsida</taxon>
        <taxon>Liliopsida</taxon>
        <taxon>Araceae</taxon>
        <taxon>Pothoideae</taxon>
        <taxon>Potheae</taxon>
        <taxon>Anthurium</taxon>
    </lineage>
</organism>
<reference evidence="3" key="1">
    <citation type="submission" date="2015-07" db="EMBL/GenBank/DDBJ databases">
        <title>Transcriptome Assembly of Anthurium amnicola.</title>
        <authorList>
            <person name="Suzuki J."/>
        </authorList>
    </citation>
    <scope>NUCLEOTIDE SEQUENCE</scope>
</reference>
<dbReference type="InterPro" id="IPR033734">
    <property type="entry name" value="Jacalin-like_lectin_dom_plant"/>
</dbReference>
<name>A0A1D1YES6_9ARAE</name>
<evidence type="ECO:0000313" key="3">
    <source>
        <dbReference type="EMBL" id="JAT53121.1"/>
    </source>
</evidence>
<dbReference type="PANTHER" id="PTHR47293:SF15">
    <property type="entry name" value="JACALIN-RELATED LECTIN 19"/>
    <property type="match status" value="1"/>
</dbReference>